<comment type="caution">
    <text evidence="1">The sequence shown here is derived from an EMBL/GenBank/DDBJ whole genome shotgun (WGS) entry which is preliminary data.</text>
</comment>
<keyword evidence="2" id="KW-1185">Reference proteome</keyword>
<accession>A0AB36FMD4</accession>
<proteinExistence type="predicted"/>
<organism evidence="1 2">
    <name type="scientific">Alteromonas macleodii</name>
    <name type="common">Pseudoalteromonas macleodii</name>
    <dbReference type="NCBI Taxonomy" id="28108"/>
    <lineage>
        <taxon>Bacteria</taxon>
        <taxon>Pseudomonadati</taxon>
        <taxon>Pseudomonadota</taxon>
        <taxon>Gammaproteobacteria</taxon>
        <taxon>Alteromonadales</taxon>
        <taxon>Alteromonadaceae</taxon>
        <taxon>Alteromonas/Salinimonas group</taxon>
        <taxon>Alteromonas</taxon>
    </lineage>
</organism>
<evidence type="ECO:0000313" key="2">
    <source>
        <dbReference type="Proteomes" id="UP000095392"/>
    </source>
</evidence>
<sequence length="1146" mass="133460">MRSKKKTNKIKTKQSSKAKNILRSAISKRKKIKRIFEKLSLTELRHSTKDVFEDKELGDWVKLYRKKNDIRIYNYGIPDVSLPQSIYWSLGVIKNNINKIEIFSKKEKELNDLVLLQKWDQALKILDEVDELCGISTWSNSIRASIIAEKEDYSSLNELYKSLTSDLYEYNVYEVICRQAIFKTYHDETVIESRDRLNRQLRNTFGDDLYYFLKYKILTFNPVEKYDFEHIFNFELNSTLIDLYLCVSDFTIYSEINLLHSELKKEIINSLSKPLRESIFSKISESYSVPSYDWTISESDAELLENYTTGNYSGALENVLMRQEGLSFNAVKICAKSMCRLENISIEENYLNSFLENFRNYFSKSDLFTRSQNELYRQATNFKQLNFFKKLNLFLIQEDNREQIKDKKKTKEVMFLISDINSPFRSEYLLPEIKDKYFKDTFNAKYKSTTALFNLYKNKIPLESQELANVNEDRKMSYYAKSLANQGENEKVIEILSSLQNTTDTLIKLEASNLLILTFINNENEAQGIQTFNDYVLENRNFIHCLDSSKVAESAEARLRKNPKISEIIALSLYCRFVDDSKYKTLRAAFNNYMRINRLNSPLEILERKDLSISNNEANYFLNYIATPQIMKFFSGFRSPNDIDKCRVNICNYLISIGESKNEKISEVKSITKRLVLREATLQVAQSKVDADLSSLKAGKNESHISLFQNYIKSRKNYRDEFESTFQIYSLLAQLGDKDFAYTFITQEHFNEMCNTFVKLVRTVIEEFSFGEKGLNANVSTRIRHGHLPNTIRRSFLDEKISTSMSKSSKTIRPNDYWIKKLAREENKESILKAFSSFTQKLEKIIHKVNEEILQVNTLEANLTGLSKSTKALFRYSPTNEEIITLQSKIDETCSYGEFITIIEGWLWELTENNLQKIRQYITENISPDITNELREKLANENISIDAMYEFNNALNRANRGLVQNVKTVESWFKRNGVIASKPFDLDIAAQIASKALLLDVDLDNKKNTVLKGFTLSSFVDIFYILYENSISKSGLEKANLEISHSANLDNNVLTIIYENSCLPYESAEIENHKIREFKDSYGNEEIMMQRIHSEGGTGFAKIWKILQKDLSCFHTMNFGFTERNSFEVVLNIKNNGLINYENTTD</sequence>
<dbReference type="Proteomes" id="UP000095392">
    <property type="component" value="Unassembled WGS sequence"/>
</dbReference>
<gene>
    <name evidence="1" type="ORF">BFV95_4851</name>
</gene>
<evidence type="ECO:0000313" key="1">
    <source>
        <dbReference type="EMBL" id="OES24249.1"/>
    </source>
</evidence>
<dbReference type="AlphaFoldDB" id="A0AB36FMD4"/>
<name>A0AB36FMD4_ALTMA</name>
<dbReference type="EMBL" id="MIPY01000065">
    <property type="protein sequence ID" value="OES24249.1"/>
    <property type="molecule type" value="Genomic_DNA"/>
</dbReference>
<protein>
    <recommendedName>
        <fullName evidence="3">ATP-binding protein</fullName>
    </recommendedName>
</protein>
<reference evidence="1 2" key="1">
    <citation type="submission" date="2016-09" db="EMBL/GenBank/DDBJ databases">
        <title>Draft Genome Sequence of four Alteromonas macleodii strains isolated from copper coupons and grown long-term at elevated copper levels.</title>
        <authorList>
            <person name="Cusick K."/>
            <person name="Dale J."/>
            <person name="Little B."/>
            <person name="Biffinger J."/>
        </authorList>
    </citation>
    <scope>NUCLEOTIDE SEQUENCE [LARGE SCALE GENOMIC DNA]</scope>
    <source>
        <strain evidence="1 2">KCP01</strain>
    </source>
</reference>
<dbReference type="RefSeq" id="WP_069945412.1">
    <property type="nucleotide sequence ID" value="NZ_MIPW01000044.1"/>
</dbReference>
<evidence type="ECO:0008006" key="3">
    <source>
        <dbReference type="Google" id="ProtNLM"/>
    </source>
</evidence>